<keyword evidence="2" id="KW-1185">Reference proteome</keyword>
<dbReference type="InterPro" id="IPR005331">
    <property type="entry name" value="Sulfotransferase"/>
</dbReference>
<organism evidence="1 2">
    <name type="scientific">Shimia thalassica</name>
    <dbReference type="NCBI Taxonomy" id="1715693"/>
    <lineage>
        <taxon>Bacteria</taxon>
        <taxon>Pseudomonadati</taxon>
        <taxon>Pseudomonadota</taxon>
        <taxon>Alphaproteobacteria</taxon>
        <taxon>Rhodobacterales</taxon>
        <taxon>Roseobacteraceae</taxon>
    </lineage>
</organism>
<keyword evidence="1" id="KW-0808">Transferase</keyword>
<dbReference type="GO" id="GO:0008146">
    <property type="term" value="F:sulfotransferase activity"/>
    <property type="evidence" value="ECO:0007669"/>
    <property type="project" value="InterPro"/>
</dbReference>
<dbReference type="RefSeq" id="WP_058310462.1">
    <property type="nucleotide sequence ID" value="NZ_CYTW01000001.1"/>
</dbReference>
<accession>A0A0P1I5D4</accession>
<dbReference type="STRING" id="1715693.PH7735_01321"/>
<dbReference type="Proteomes" id="UP000051870">
    <property type="component" value="Unassembled WGS sequence"/>
</dbReference>
<evidence type="ECO:0000313" key="2">
    <source>
        <dbReference type="Proteomes" id="UP000051870"/>
    </source>
</evidence>
<evidence type="ECO:0000313" key="1">
    <source>
        <dbReference type="EMBL" id="CUJ91050.1"/>
    </source>
</evidence>
<dbReference type="GeneID" id="83880377"/>
<reference evidence="2" key="1">
    <citation type="submission" date="2015-09" db="EMBL/GenBank/DDBJ databases">
        <authorList>
            <person name="Rodrigo-Torres Lidia"/>
            <person name="Arahal R.David."/>
        </authorList>
    </citation>
    <scope>NUCLEOTIDE SEQUENCE [LARGE SCALE GENOMIC DNA]</scope>
    <source>
        <strain evidence="2">CECT 7735</strain>
    </source>
</reference>
<sequence length="240" mass="28355">MQYRPVFKDGEFKRNKMNYLLPNEEGKIIVYTYIRKNACSAFKLLMLERSRQQEGSEIEKMRAFRAPQHLKQWDHSVFVYRDPFERAVSVFQNKFLDKSGNGDIFYSFKAQTGKDPHTATFRDFVTYLKTPFEELDPHVWPQKSHLLEIEYTLPIDMNDLTNVIEEEFPSLSKFFQNKVNESRERADILGDLCDVPANQISSYNKKNFEALRPTLEDLYSSDMEMISEVKRQTSRQNSCK</sequence>
<dbReference type="EMBL" id="CYTW01000001">
    <property type="protein sequence ID" value="CUJ91050.1"/>
    <property type="molecule type" value="Genomic_DNA"/>
</dbReference>
<dbReference type="Pfam" id="PF03567">
    <property type="entry name" value="Sulfotransfer_2"/>
    <property type="match status" value="1"/>
</dbReference>
<dbReference type="GO" id="GO:0016020">
    <property type="term" value="C:membrane"/>
    <property type="evidence" value="ECO:0007669"/>
    <property type="project" value="InterPro"/>
</dbReference>
<gene>
    <name evidence="1" type="ORF">PH7735_01321</name>
</gene>
<dbReference type="AlphaFoldDB" id="A0A0P1I5D4"/>
<name>A0A0P1I5D4_9RHOB</name>
<protein>
    <submittedName>
        <fullName evidence="1">Sulfotransferase family protein</fullName>
    </submittedName>
</protein>
<proteinExistence type="predicted"/>